<evidence type="ECO:0000256" key="7">
    <source>
        <dbReference type="ARBA" id="ARBA00023242"/>
    </source>
</evidence>
<dbReference type="InterPro" id="IPR019321">
    <property type="entry name" value="Nucleoporin_Nup88"/>
</dbReference>
<dbReference type="GO" id="GO:0000055">
    <property type="term" value="P:ribosomal large subunit export from nucleus"/>
    <property type="evidence" value="ECO:0007669"/>
    <property type="project" value="InterPro"/>
</dbReference>
<keyword evidence="6" id="KW-0906">Nuclear pore complex</keyword>
<evidence type="ECO:0000256" key="3">
    <source>
        <dbReference type="ARBA" id="ARBA00022816"/>
    </source>
</evidence>
<evidence type="ECO:0000313" key="9">
    <source>
        <dbReference type="EMBL" id="EFN71239.1"/>
    </source>
</evidence>
<organism evidence="10">
    <name type="scientific">Camponotus floridanus</name>
    <name type="common">Florida carpenter ant</name>
    <dbReference type="NCBI Taxonomy" id="104421"/>
    <lineage>
        <taxon>Eukaryota</taxon>
        <taxon>Metazoa</taxon>
        <taxon>Ecdysozoa</taxon>
        <taxon>Arthropoda</taxon>
        <taxon>Hexapoda</taxon>
        <taxon>Insecta</taxon>
        <taxon>Pterygota</taxon>
        <taxon>Neoptera</taxon>
        <taxon>Endopterygota</taxon>
        <taxon>Hymenoptera</taxon>
        <taxon>Apocrita</taxon>
        <taxon>Aculeata</taxon>
        <taxon>Formicoidea</taxon>
        <taxon>Formicidae</taxon>
        <taxon>Formicinae</taxon>
        <taxon>Camponotus</taxon>
    </lineage>
</organism>
<protein>
    <submittedName>
        <fullName evidence="9">Nuclear pore complex protein Nup88</fullName>
    </submittedName>
</protein>
<comment type="subcellular location">
    <subcellularLocation>
        <location evidence="1">Nucleus</location>
        <location evidence="1">Nuclear pore complex</location>
    </subcellularLocation>
</comment>
<dbReference type="FunCoup" id="E2A5P2">
    <property type="interactions" value="1631"/>
</dbReference>
<keyword evidence="10" id="KW-1185">Reference proteome</keyword>
<name>E2A5P2_CAMFO</name>
<evidence type="ECO:0000256" key="1">
    <source>
        <dbReference type="ARBA" id="ARBA00004567"/>
    </source>
</evidence>
<keyword evidence="7" id="KW-0539">Nucleus</keyword>
<dbReference type="PANTHER" id="PTHR13257:SF0">
    <property type="entry name" value="NUCLEAR PORE COMPLEX PROTEIN NUP88"/>
    <property type="match status" value="1"/>
</dbReference>
<dbReference type="OMA" id="PIYVICE"/>
<evidence type="ECO:0000313" key="10">
    <source>
        <dbReference type="Proteomes" id="UP000000311"/>
    </source>
</evidence>
<evidence type="ECO:0000256" key="6">
    <source>
        <dbReference type="ARBA" id="ARBA00023132"/>
    </source>
</evidence>
<dbReference type="PANTHER" id="PTHR13257">
    <property type="entry name" value="NUCLEOPORIN NUP84-RELATED"/>
    <property type="match status" value="1"/>
</dbReference>
<dbReference type="GO" id="GO:0006606">
    <property type="term" value="P:protein import into nucleus"/>
    <property type="evidence" value="ECO:0007669"/>
    <property type="project" value="TreeGrafter"/>
</dbReference>
<dbReference type="GO" id="GO:0005643">
    <property type="term" value="C:nuclear pore"/>
    <property type="evidence" value="ECO:0007669"/>
    <property type="project" value="UniProtKB-SubCell"/>
</dbReference>
<dbReference type="STRING" id="104421.E2A5P2"/>
<keyword evidence="5" id="KW-0811">Translocation</keyword>
<dbReference type="AlphaFoldDB" id="E2A5P2"/>
<keyword evidence="8" id="KW-0175">Coiled coil</keyword>
<dbReference type="GO" id="GO:0017056">
    <property type="term" value="F:structural constituent of nuclear pore"/>
    <property type="evidence" value="ECO:0007669"/>
    <property type="project" value="InterPro"/>
</dbReference>
<keyword evidence="2" id="KW-0813">Transport</keyword>
<dbReference type="InParanoid" id="E2A5P2"/>
<evidence type="ECO:0000256" key="2">
    <source>
        <dbReference type="ARBA" id="ARBA00022448"/>
    </source>
</evidence>
<dbReference type="EMBL" id="GL437023">
    <property type="protein sequence ID" value="EFN71239.1"/>
    <property type="molecule type" value="Genomic_DNA"/>
</dbReference>
<keyword evidence="3" id="KW-0509">mRNA transport</keyword>
<dbReference type="Pfam" id="PF10168">
    <property type="entry name" value="Nup88"/>
    <property type="match status" value="1"/>
</dbReference>
<reference evidence="9 10" key="1">
    <citation type="journal article" date="2010" name="Science">
        <title>Genomic comparison of the ants Camponotus floridanus and Harpegnathos saltator.</title>
        <authorList>
            <person name="Bonasio R."/>
            <person name="Zhang G."/>
            <person name="Ye C."/>
            <person name="Mutti N.S."/>
            <person name="Fang X."/>
            <person name="Qin N."/>
            <person name="Donahue G."/>
            <person name="Yang P."/>
            <person name="Li Q."/>
            <person name="Li C."/>
            <person name="Zhang P."/>
            <person name="Huang Z."/>
            <person name="Berger S.L."/>
            <person name="Reinberg D."/>
            <person name="Wang J."/>
            <person name="Liebig J."/>
        </authorList>
    </citation>
    <scope>NUCLEOTIDE SEQUENCE [LARGE SCALE GENOMIC DNA]</scope>
    <source>
        <strain evidence="10">C129</strain>
    </source>
</reference>
<dbReference type="GO" id="GO:0000056">
    <property type="term" value="P:ribosomal small subunit export from nucleus"/>
    <property type="evidence" value="ECO:0007669"/>
    <property type="project" value="InterPro"/>
</dbReference>
<proteinExistence type="predicted"/>
<evidence type="ECO:0000256" key="8">
    <source>
        <dbReference type="SAM" id="Coils"/>
    </source>
</evidence>
<sequence>FGASAEIQRTRWHPGSPNDSHLLVLTSENSFRLYECDLGNAPRLVKCWKVGRAPSSSPSKIPGFASLGEAAIDFDFATPTLRKPEMFADKSINETWSQYGSNYSLHTPDDALYVFECVELELGLLFTDDDKKYNCPIHLHCDKSNKSRYFCTHNAGIHMVSLPMVSQLEEFIHDNSENYFLSLSNQSTLQYLFSTRTKHTNIDEATPILGFGLLQEPCVLIALLHTGIVIDLSVIDLYYLPRIEQLEPITNTTKKVNKEPFDMYIRRLLRREVSQPITKIGSRSMSLSESLEFLYHATNIFRTQHFVQHDKVREEISKKVRSLKALKTHLLKELDSLMETKKELRHTAEHLAERYEDINDNQKELARRAEEALRLVNYKEPSMTAVERAEAEVLKKMNDKIHDMQIRLDQLKKKSQQIKHTDASESNEKKKEIVFTYNQEKAIHETLSQMTKNIKNLMDEAKHIKAEIDLSYISKQ</sequence>
<feature type="non-terminal residue" evidence="9">
    <location>
        <position position="1"/>
    </location>
</feature>
<dbReference type="OrthoDB" id="341482at2759"/>
<keyword evidence="4" id="KW-0653">Protein transport</keyword>
<feature type="coiled-coil region" evidence="8">
    <location>
        <begin position="327"/>
        <end position="421"/>
    </location>
</feature>
<evidence type="ECO:0000256" key="4">
    <source>
        <dbReference type="ARBA" id="ARBA00022927"/>
    </source>
</evidence>
<dbReference type="Proteomes" id="UP000000311">
    <property type="component" value="Unassembled WGS sequence"/>
</dbReference>
<dbReference type="InterPro" id="IPR037700">
    <property type="entry name" value="NUP88/NUP82"/>
</dbReference>
<dbReference type="GO" id="GO:0006406">
    <property type="term" value="P:mRNA export from nucleus"/>
    <property type="evidence" value="ECO:0007669"/>
    <property type="project" value="TreeGrafter"/>
</dbReference>
<evidence type="ECO:0000256" key="5">
    <source>
        <dbReference type="ARBA" id="ARBA00023010"/>
    </source>
</evidence>
<accession>E2A5P2</accession>
<gene>
    <name evidence="9" type="ORF">EAG_13346</name>
</gene>